<comment type="caution">
    <text evidence="2">The sequence shown here is derived from an EMBL/GenBank/DDBJ whole genome shotgun (WGS) entry which is preliminary data.</text>
</comment>
<gene>
    <name evidence="2" type="ORF">B0T26DRAFT_748794</name>
</gene>
<organism evidence="2 3">
    <name type="scientific">Lasiosphaeria miniovina</name>
    <dbReference type="NCBI Taxonomy" id="1954250"/>
    <lineage>
        <taxon>Eukaryota</taxon>
        <taxon>Fungi</taxon>
        <taxon>Dikarya</taxon>
        <taxon>Ascomycota</taxon>
        <taxon>Pezizomycotina</taxon>
        <taxon>Sordariomycetes</taxon>
        <taxon>Sordariomycetidae</taxon>
        <taxon>Sordariales</taxon>
        <taxon>Lasiosphaeriaceae</taxon>
        <taxon>Lasiosphaeria</taxon>
    </lineage>
</organism>
<feature type="compositionally biased region" description="Acidic residues" evidence="1">
    <location>
        <begin position="113"/>
        <end position="124"/>
    </location>
</feature>
<feature type="region of interest" description="Disordered" evidence="1">
    <location>
        <begin position="91"/>
        <end position="140"/>
    </location>
</feature>
<name>A0AA40B6J3_9PEZI</name>
<accession>A0AA40B6J3</accession>
<proteinExistence type="predicted"/>
<dbReference type="GeneID" id="85328278"/>
<evidence type="ECO:0000256" key="1">
    <source>
        <dbReference type="SAM" id="MobiDB-lite"/>
    </source>
</evidence>
<dbReference type="EMBL" id="JAUIRO010000002">
    <property type="protein sequence ID" value="KAK0728606.1"/>
    <property type="molecule type" value="Genomic_DNA"/>
</dbReference>
<evidence type="ECO:0000313" key="3">
    <source>
        <dbReference type="Proteomes" id="UP001172101"/>
    </source>
</evidence>
<keyword evidence="3" id="KW-1185">Reference proteome</keyword>
<evidence type="ECO:0000313" key="2">
    <source>
        <dbReference type="EMBL" id="KAK0728606.1"/>
    </source>
</evidence>
<reference evidence="2" key="1">
    <citation type="submission" date="2023-06" db="EMBL/GenBank/DDBJ databases">
        <title>Genome-scale phylogeny and comparative genomics of the fungal order Sordariales.</title>
        <authorList>
            <consortium name="Lawrence Berkeley National Laboratory"/>
            <person name="Hensen N."/>
            <person name="Bonometti L."/>
            <person name="Westerberg I."/>
            <person name="Brannstrom I.O."/>
            <person name="Guillou S."/>
            <person name="Cros-Aarteil S."/>
            <person name="Calhoun S."/>
            <person name="Haridas S."/>
            <person name="Kuo A."/>
            <person name="Mondo S."/>
            <person name="Pangilinan J."/>
            <person name="Riley R."/>
            <person name="LaButti K."/>
            <person name="Andreopoulos B."/>
            <person name="Lipzen A."/>
            <person name="Chen C."/>
            <person name="Yanf M."/>
            <person name="Daum C."/>
            <person name="Ng V."/>
            <person name="Clum A."/>
            <person name="Steindorff A."/>
            <person name="Ohm R."/>
            <person name="Martin F."/>
            <person name="Silar P."/>
            <person name="Natvig D."/>
            <person name="Lalanne C."/>
            <person name="Gautier V."/>
            <person name="Ament-velasquez S.L."/>
            <person name="Kruys A."/>
            <person name="Hutchinson M.I."/>
            <person name="Powell A.J."/>
            <person name="Barry K."/>
            <person name="Miller A.N."/>
            <person name="Grigoriev I.V."/>
            <person name="Debuchy R."/>
            <person name="Gladieux P."/>
            <person name="Thoren M.H."/>
            <person name="Johannesson H."/>
        </authorList>
    </citation>
    <scope>NUCLEOTIDE SEQUENCE</scope>
    <source>
        <strain evidence="2">SMH2392-1A</strain>
    </source>
</reference>
<sequence>MAHAPRALLSRATWAAPVEAIALRSLYVRVKPAPINLSERRAVLAALKQHALGDLQVFKQLQDPSSFIAVVKTSTRARLMVSRCPLQFDHIPERSGVHPDPRVLGNGAATESTTDDAADADADADAGGPASDGGEKTFTIGASLAPGYQHHVHIEQSPLHGPWPGRNYDARPGWQQDPRPVRKDDPLANATFATEALRSIIPNMAGSSALADWEIGVGAGGIDGGLSPRIPASARISSSPDAAAAAASNDAVKMDHIRRRKLRQASRDEITSLLGGADDSQVTVYTVAWPLAR</sequence>
<dbReference type="Proteomes" id="UP001172101">
    <property type="component" value="Unassembled WGS sequence"/>
</dbReference>
<dbReference type="AlphaFoldDB" id="A0AA40B6J3"/>
<feature type="compositionally biased region" description="Basic and acidic residues" evidence="1">
    <location>
        <begin position="91"/>
        <end position="101"/>
    </location>
</feature>
<protein>
    <submittedName>
        <fullName evidence="2">Uncharacterized protein</fullName>
    </submittedName>
</protein>
<dbReference type="RefSeq" id="XP_060301461.1">
    <property type="nucleotide sequence ID" value="XM_060445008.1"/>
</dbReference>
<feature type="region of interest" description="Disordered" evidence="1">
    <location>
        <begin position="155"/>
        <end position="185"/>
    </location>
</feature>